<gene>
    <name evidence="2" type="ORF">DNG_07784</name>
</gene>
<keyword evidence="3" id="KW-1185">Reference proteome</keyword>
<proteinExistence type="predicted"/>
<dbReference type="AlphaFoldDB" id="A0AAE8SXT6"/>
<evidence type="ECO:0000256" key="1">
    <source>
        <dbReference type="SAM" id="Phobius"/>
    </source>
</evidence>
<dbReference type="Proteomes" id="UP001187682">
    <property type="component" value="Unassembled WGS sequence"/>
</dbReference>
<keyword evidence="1" id="KW-0812">Transmembrane</keyword>
<evidence type="ECO:0000313" key="2">
    <source>
        <dbReference type="EMBL" id="SPO05099.1"/>
    </source>
</evidence>
<reference evidence="2" key="1">
    <citation type="submission" date="2018-03" db="EMBL/GenBank/DDBJ databases">
        <authorList>
            <person name="Guldener U."/>
        </authorList>
    </citation>
    <scope>NUCLEOTIDE SEQUENCE</scope>
</reference>
<feature type="transmembrane region" description="Helical" evidence="1">
    <location>
        <begin position="37"/>
        <end position="58"/>
    </location>
</feature>
<evidence type="ECO:0000313" key="3">
    <source>
        <dbReference type="Proteomes" id="UP001187682"/>
    </source>
</evidence>
<dbReference type="EMBL" id="ONZQ02000012">
    <property type="protein sequence ID" value="SPO05099.1"/>
    <property type="molecule type" value="Genomic_DNA"/>
</dbReference>
<protein>
    <submittedName>
        <fullName evidence="2">Uncharacterized protein</fullName>
    </submittedName>
</protein>
<accession>A0AAE8SXT6</accession>
<organism evidence="2 3">
    <name type="scientific">Cephalotrichum gorgonifer</name>
    <dbReference type="NCBI Taxonomy" id="2041049"/>
    <lineage>
        <taxon>Eukaryota</taxon>
        <taxon>Fungi</taxon>
        <taxon>Dikarya</taxon>
        <taxon>Ascomycota</taxon>
        <taxon>Pezizomycotina</taxon>
        <taxon>Sordariomycetes</taxon>
        <taxon>Hypocreomycetidae</taxon>
        <taxon>Microascales</taxon>
        <taxon>Microascaceae</taxon>
        <taxon>Cephalotrichum</taxon>
    </lineage>
</organism>
<sequence>MSSSIIGGTVVGHYAHWRYLTRSLHRSPSSSLHSRSFRLYGVAWGFVYLGVLSALTLAQRRTTATTK</sequence>
<keyword evidence="1" id="KW-0472">Membrane</keyword>
<comment type="caution">
    <text evidence="2">The sequence shown here is derived from an EMBL/GenBank/DDBJ whole genome shotgun (WGS) entry which is preliminary data.</text>
</comment>
<keyword evidence="1" id="KW-1133">Transmembrane helix</keyword>
<name>A0AAE8SXT6_9PEZI</name>